<keyword evidence="7" id="KW-0106">Calcium</keyword>
<dbReference type="InterPro" id="IPR000008">
    <property type="entry name" value="C2_dom"/>
</dbReference>
<dbReference type="PANTHER" id="PTHR45933">
    <property type="entry name" value="PROTEIN C2-DOMAIN ABA-RELATED 4"/>
    <property type="match status" value="1"/>
</dbReference>
<dbReference type="AlphaFoldDB" id="A0A6A3C0T6"/>
<dbReference type="SUPFAM" id="SSF49562">
    <property type="entry name" value="C2 domain (Calcium/lipid-binding domain, CaLB)"/>
    <property type="match status" value="1"/>
</dbReference>
<comment type="similarity">
    <text evidence="11">Belongs to the plant CAR protein family.</text>
</comment>
<comment type="subcellular location">
    <subcellularLocation>
        <location evidence="2">Cell membrane</location>
    </subcellularLocation>
    <subcellularLocation>
        <location evidence="1">Nucleus</location>
    </subcellularLocation>
</comment>
<evidence type="ECO:0000256" key="7">
    <source>
        <dbReference type="ARBA" id="ARBA00022837"/>
    </source>
</evidence>
<protein>
    <submittedName>
        <fullName evidence="13">Auxin efflux carrier component 1-like</fullName>
    </submittedName>
</protein>
<dbReference type="GO" id="GO:0005886">
    <property type="term" value="C:plasma membrane"/>
    <property type="evidence" value="ECO:0007669"/>
    <property type="project" value="UniProtKB-SubCell"/>
</dbReference>
<dbReference type="SMART" id="SM00239">
    <property type="entry name" value="C2"/>
    <property type="match status" value="1"/>
</dbReference>
<proteinExistence type="inferred from homology"/>
<evidence type="ECO:0000256" key="2">
    <source>
        <dbReference type="ARBA" id="ARBA00004236"/>
    </source>
</evidence>
<dbReference type="GO" id="GO:0046872">
    <property type="term" value="F:metal ion binding"/>
    <property type="evidence" value="ECO:0007669"/>
    <property type="project" value="UniProtKB-KW"/>
</dbReference>
<accession>A0A6A3C0T6</accession>
<comment type="caution">
    <text evidence="13">The sequence shown here is derived from an EMBL/GenBank/DDBJ whole genome shotgun (WGS) entry which is preliminary data.</text>
</comment>
<dbReference type="GO" id="GO:0008289">
    <property type="term" value="F:lipid binding"/>
    <property type="evidence" value="ECO:0007669"/>
    <property type="project" value="UniProtKB-KW"/>
</dbReference>
<dbReference type="Gene3D" id="2.60.40.150">
    <property type="entry name" value="C2 domain"/>
    <property type="match status" value="1"/>
</dbReference>
<evidence type="ECO:0000256" key="3">
    <source>
        <dbReference type="ARBA" id="ARBA00022468"/>
    </source>
</evidence>
<keyword evidence="4" id="KW-1003">Cell membrane</keyword>
<dbReference type="EMBL" id="VEPZ02000561">
    <property type="protein sequence ID" value="KAE8722434.1"/>
    <property type="molecule type" value="Genomic_DNA"/>
</dbReference>
<dbReference type="GO" id="GO:0009738">
    <property type="term" value="P:abscisic acid-activated signaling pathway"/>
    <property type="evidence" value="ECO:0007669"/>
    <property type="project" value="UniProtKB-KW"/>
</dbReference>
<dbReference type="OrthoDB" id="73919at2759"/>
<reference evidence="13" key="1">
    <citation type="submission" date="2019-09" db="EMBL/GenBank/DDBJ databases">
        <title>Draft genome information of white flower Hibiscus syriacus.</title>
        <authorList>
            <person name="Kim Y.-M."/>
        </authorList>
    </citation>
    <scope>NUCLEOTIDE SEQUENCE [LARGE SCALE GENOMIC DNA]</scope>
    <source>
        <strain evidence="13">YM2019G1</strain>
    </source>
</reference>
<dbReference type="GO" id="GO:0005634">
    <property type="term" value="C:nucleus"/>
    <property type="evidence" value="ECO:0007669"/>
    <property type="project" value="UniProtKB-SubCell"/>
</dbReference>
<organism evidence="13 14">
    <name type="scientific">Hibiscus syriacus</name>
    <name type="common">Rose of Sharon</name>
    <dbReference type="NCBI Taxonomy" id="106335"/>
    <lineage>
        <taxon>Eukaryota</taxon>
        <taxon>Viridiplantae</taxon>
        <taxon>Streptophyta</taxon>
        <taxon>Embryophyta</taxon>
        <taxon>Tracheophyta</taxon>
        <taxon>Spermatophyta</taxon>
        <taxon>Magnoliopsida</taxon>
        <taxon>eudicotyledons</taxon>
        <taxon>Gunneridae</taxon>
        <taxon>Pentapetalae</taxon>
        <taxon>rosids</taxon>
        <taxon>malvids</taxon>
        <taxon>Malvales</taxon>
        <taxon>Malvaceae</taxon>
        <taxon>Malvoideae</taxon>
        <taxon>Hibiscus</taxon>
    </lineage>
</organism>
<name>A0A6A3C0T6_HIBSY</name>
<evidence type="ECO:0000256" key="1">
    <source>
        <dbReference type="ARBA" id="ARBA00004123"/>
    </source>
</evidence>
<evidence type="ECO:0000256" key="10">
    <source>
        <dbReference type="ARBA" id="ARBA00023242"/>
    </source>
</evidence>
<evidence type="ECO:0000256" key="4">
    <source>
        <dbReference type="ARBA" id="ARBA00022475"/>
    </source>
</evidence>
<sequence>MEELLGLLRIHVKRGVNLAVRDVRTSDPYINFRMGNQSLKTKVIEGDVNPVWDEDLTLSIRDPEMSIQLNVYDYDRFSKDDEMGDAEFDIKAFIEGLRMDYADFPDGTILAKVQPSRKNCLAEATTVVLRDGKVLQDLCLRLRNVETGEVELQLEWIDLPGCKGLRA</sequence>
<keyword evidence="3" id="KW-0343">GTPase activation</keyword>
<evidence type="ECO:0000256" key="11">
    <source>
        <dbReference type="ARBA" id="ARBA00024037"/>
    </source>
</evidence>
<keyword evidence="9" id="KW-0472">Membrane</keyword>
<keyword evidence="10" id="KW-0539">Nucleus</keyword>
<gene>
    <name evidence="13" type="ORF">F3Y22_tig00013960pilonHSYRG00056</name>
</gene>
<evidence type="ECO:0000313" key="14">
    <source>
        <dbReference type="Proteomes" id="UP000436088"/>
    </source>
</evidence>
<dbReference type="GO" id="GO:0005096">
    <property type="term" value="F:GTPase activator activity"/>
    <property type="evidence" value="ECO:0007669"/>
    <property type="project" value="UniProtKB-KW"/>
</dbReference>
<evidence type="ECO:0000259" key="12">
    <source>
        <dbReference type="PROSITE" id="PS50004"/>
    </source>
</evidence>
<dbReference type="Pfam" id="PF00168">
    <property type="entry name" value="C2"/>
    <property type="match status" value="1"/>
</dbReference>
<dbReference type="PROSITE" id="PS50004">
    <property type="entry name" value="C2"/>
    <property type="match status" value="1"/>
</dbReference>
<keyword evidence="8" id="KW-0446">Lipid-binding</keyword>
<keyword evidence="6" id="KW-0479">Metal-binding</keyword>
<keyword evidence="14" id="KW-1185">Reference proteome</keyword>
<dbReference type="Proteomes" id="UP000436088">
    <property type="component" value="Unassembled WGS sequence"/>
</dbReference>
<feature type="domain" description="C2" evidence="12">
    <location>
        <begin position="1"/>
        <end position="103"/>
    </location>
</feature>
<dbReference type="InterPro" id="IPR044562">
    <property type="entry name" value="CAR1-11"/>
</dbReference>
<dbReference type="PANTHER" id="PTHR45933:SF5">
    <property type="entry name" value="PROTEIN C2-DOMAIN ABA-RELATED 4"/>
    <property type="match status" value="1"/>
</dbReference>
<evidence type="ECO:0000256" key="6">
    <source>
        <dbReference type="ARBA" id="ARBA00022723"/>
    </source>
</evidence>
<dbReference type="InterPro" id="IPR035892">
    <property type="entry name" value="C2_domain_sf"/>
</dbReference>
<evidence type="ECO:0000313" key="13">
    <source>
        <dbReference type="EMBL" id="KAE8722434.1"/>
    </source>
</evidence>
<evidence type="ECO:0000256" key="8">
    <source>
        <dbReference type="ARBA" id="ARBA00023121"/>
    </source>
</evidence>
<keyword evidence="5" id="KW-0938">Abscisic acid signaling pathway</keyword>
<evidence type="ECO:0000256" key="5">
    <source>
        <dbReference type="ARBA" id="ARBA00022682"/>
    </source>
</evidence>
<evidence type="ECO:0000256" key="9">
    <source>
        <dbReference type="ARBA" id="ARBA00023136"/>
    </source>
</evidence>